<evidence type="ECO:0000256" key="1">
    <source>
        <dbReference type="SAM" id="MobiDB-lite"/>
    </source>
</evidence>
<organism evidence="2 3">
    <name type="scientific">Drosophila navojoa</name>
    <name type="common">Fruit fly</name>
    <dbReference type="NCBI Taxonomy" id="7232"/>
    <lineage>
        <taxon>Eukaryota</taxon>
        <taxon>Metazoa</taxon>
        <taxon>Ecdysozoa</taxon>
        <taxon>Arthropoda</taxon>
        <taxon>Hexapoda</taxon>
        <taxon>Insecta</taxon>
        <taxon>Pterygota</taxon>
        <taxon>Neoptera</taxon>
        <taxon>Endopterygota</taxon>
        <taxon>Diptera</taxon>
        <taxon>Brachycera</taxon>
        <taxon>Muscomorpha</taxon>
        <taxon>Ephydroidea</taxon>
        <taxon>Drosophilidae</taxon>
        <taxon>Drosophila</taxon>
    </lineage>
</organism>
<dbReference type="OMA" id="HRNPSKV"/>
<keyword evidence="3" id="KW-1185">Reference proteome</keyword>
<dbReference type="InterPro" id="IPR031983">
    <property type="entry name" value="DUF4786"/>
</dbReference>
<dbReference type="OrthoDB" id="7700260at2759"/>
<name>A0A484BUG1_DRONA</name>
<dbReference type="Proteomes" id="UP000295192">
    <property type="component" value="Unassembled WGS sequence"/>
</dbReference>
<proteinExistence type="predicted"/>
<gene>
    <name evidence="2" type="ORF">AWZ03_001267</name>
</gene>
<accession>A0A484BUG1</accession>
<feature type="region of interest" description="Disordered" evidence="1">
    <location>
        <begin position="169"/>
        <end position="196"/>
    </location>
</feature>
<reference evidence="2 3" key="1">
    <citation type="journal article" date="2019" name="J. Hered.">
        <title>An Improved Genome Assembly for Drosophila navojoa, the Basal Species in the mojavensis Cluster.</title>
        <authorList>
            <person name="Vanderlinde T."/>
            <person name="Dupim E.G."/>
            <person name="Nazario-Yepiz N.O."/>
            <person name="Carvalho A.B."/>
        </authorList>
    </citation>
    <scope>NUCLEOTIDE SEQUENCE [LARGE SCALE GENOMIC DNA]</scope>
    <source>
        <strain evidence="2">Navoj_Jal97</strain>
        <tissue evidence="2">Whole organism</tissue>
    </source>
</reference>
<evidence type="ECO:0000313" key="3">
    <source>
        <dbReference type="Proteomes" id="UP000295192"/>
    </source>
</evidence>
<dbReference type="EMBL" id="LSRL02000004">
    <property type="protein sequence ID" value="TDG52437.1"/>
    <property type="molecule type" value="Genomic_DNA"/>
</dbReference>
<dbReference type="AlphaFoldDB" id="A0A484BUG1"/>
<comment type="caution">
    <text evidence="2">The sequence shown here is derived from an EMBL/GenBank/DDBJ whole genome shotgun (WGS) entry which is preliminary data.</text>
</comment>
<evidence type="ECO:0000313" key="2">
    <source>
        <dbReference type="EMBL" id="TDG52437.1"/>
    </source>
</evidence>
<dbReference type="Pfam" id="PF16027">
    <property type="entry name" value="DUF4786"/>
    <property type="match status" value="2"/>
</dbReference>
<protein>
    <submittedName>
        <fullName evidence="2">Uncharacterized protein</fullName>
    </submittedName>
</protein>
<sequence length="247" mass="27850">MHFVRLAHHRDRVGPHTHRYELSPAGTLTLKQLQLLLPLESTTRLLNMPSLSSLLALLALVTPSLAGTYSYSMRGTDAVGPVSGTPPRPVNKLLVQSPKLDNVYMDYLVTSRPLNLRKYNKNGSKTKKTKKDSKIYFIAIPPLPYRYIPGVGYDYQPMKIKPILEEVPSPVSTTTTTTTTSPRPTTTTAAPETTPVTQSKLLRVQHRKDYYFNGRPFRLQVAHADHKSALTPLNLKSKFYYNKNIIY</sequence>